<dbReference type="AlphaFoldDB" id="A0AAV8ZMY3"/>
<proteinExistence type="predicted"/>
<reference evidence="1" key="1">
    <citation type="journal article" date="2023" name="Insect Mol. Biol.">
        <title>Genome sequencing provides insights into the evolution of gene families encoding plant cell wall-degrading enzymes in longhorned beetles.</title>
        <authorList>
            <person name="Shin N.R."/>
            <person name="Okamura Y."/>
            <person name="Kirsch R."/>
            <person name="Pauchet Y."/>
        </authorList>
    </citation>
    <scope>NUCLEOTIDE SEQUENCE</scope>
    <source>
        <strain evidence="1">RBIC_L_NR</strain>
    </source>
</reference>
<comment type="caution">
    <text evidence="1">The sequence shown here is derived from an EMBL/GenBank/DDBJ whole genome shotgun (WGS) entry which is preliminary data.</text>
</comment>
<protein>
    <submittedName>
        <fullName evidence="1">Uncharacterized protein</fullName>
    </submittedName>
</protein>
<feature type="non-terminal residue" evidence="1">
    <location>
        <position position="80"/>
    </location>
</feature>
<dbReference type="Pfam" id="PF07841">
    <property type="entry name" value="DM4_12"/>
    <property type="match status" value="1"/>
</dbReference>
<dbReference type="InterPro" id="IPR006631">
    <property type="entry name" value="DM4_12"/>
</dbReference>
<keyword evidence="2" id="KW-1185">Reference proteome</keyword>
<accession>A0AAV8ZMY3</accession>
<dbReference type="Proteomes" id="UP001162156">
    <property type="component" value="Unassembled WGS sequence"/>
</dbReference>
<evidence type="ECO:0000313" key="2">
    <source>
        <dbReference type="Proteomes" id="UP001162156"/>
    </source>
</evidence>
<organism evidence="1 2">
    <name type="scientific">Rhamnusium bicolor</name>
    <dbReference type="NCBI Taxonomy" id="1586634"/>
    <lineage>
        <taxon>Eukaryota</taxon>
        <taxon>Metazoa</taxon>
        <taxon>Ecdysozoa</taxon>
        <taxon>Arthropoda</taxon>
        <taxon>Hexapoda</taxon>
        <taxon>Insecta</taxon>
        <taxon>Pterygota</taxon>
        <taxon>Neoptera</taxon>
        <taxon>Endopterygota</taxon>
        <taxon>Coleoptera</taxon>
        <taxon>Polyphaga</taxon>
        <taxon>Cucujiformia</taxon>
        <taxon>Chrysomeloidea</taxon>
        <taxon>Cerambycidae</taxon>
        <taxon>Lepturinae</taxon>
        <taxon>Rhagiini</taxon>
        <taxon>Rhamnusium</taxon>
    </lineage>
</organism>
<name>A0AAV8ZMY3_9CUCU</name>
<sequence length="80" mass="9382">MEDVPQGEALEEDLACCDLYVKLQIILWTNTMVFFEELFYTLFRPSTTKEAVNHHTDNEYYAAQNLGRKCRGKCKQLFPD</sequence>
<gene>
    <name evidence="1" type="ORF">NQ314_002968</name>
</gene>
<evidence type="ECO:0000313" key="1">
    <source>
        <dbReference type="EMBL" id="KAJ8967295.1"/>
    </source>
</evidence>
<dbReference type="EMBL" id="JANEYF010000878">
    <property type="protein sequence ID" value="KAJ8967295.1"/>
    <property type="molecule type" value="Genomic_DNA"/>
</dbReference>